<evidence type="ECO:0000313" key="1">
    <source>
        <dbReference type="Proteomes" id="UP000887565"/>
    </source>
</evidence>
<dbReference type="Proteomes" id="UP000887565">
    <property type="component" value="Unplaced"/>
</dbReference>
<name>A0A915JLZ9_ROMCU</name>
<dbReference type="AlphaFoldDB" id="A0A915JLZ9"/>
<sequence length="210" mass="22022">CHSGFGADSLVGFVATTAEIGDAGQCEPVNDTKNDWRCQRNRVVSTDGRHTGASSLGLRILGTNVAQQALKFIAEGTIRANPVDKILLDREPSLPAVNAVGRAVEQASHNARPTAVVAVSLSMKTTGAQTLVAIAQQQSVGAAKLLPPVANAFGETLHAINDDLSVIEVSPFPTATVLGPPKIGVLRKVHPEAWSSTSPARNRYRLTTTA</sequence>
<organism evidence="1 2">
    <name type="scientific">Romanomermis culicivorax</name>
    <name type="common">Nematode worm</name>
    <dbReference type="NCBI Taxonomy" id="13658"/>
    <lineage>
        <taxon>Eukaryota</taxon>
        <taxon>Metazoa</taxon>
        <taxon>Ecdysozoa</taxon>
        <taxon>Nematoda</taxon>
        <taxon>Enoplea</taxon>
        <taxon>Dorylaimia</taxon>
        <taxon>Mermithida</taxon>
        <taxon>Mermithoidea</taxon>
        <taxon>Mermithidae</taxon>
        <taxon>Romanomermis</taxon>
    </lineage>
</organism>
<evidence type="ECO:0000313" key="2">
    <source>
        <dbReference type="WBParaSite" id="nRc.2.0.1.t27133-RA"/>
    </source>
</evidence>
<reference evidence="2" key="1">
    <citation type="submission" date="2022-11" db="UniProtKB">
        <authorList>
            <consortium name="WormBaseParasite"/>
        </authorList>
    </citation>
    <scope>IDENTIFICATION</scope>
</reference>
<accession>A0A915JLZ9</accession>
<dbReference type="WBParaSite" id="nRc.2.0.1.t27133-RA">
    <property type="protein sequence ID" value="nRc.2.0.1.t27133-RA"/>
    <property type="gene ID" value="nRc.2.0.1.g27133"/>
</dbReference>
<proteinExistence type="predicted"/>
<protein>
    <submittedName>
        <fullName evidence="2">Uncharacterized protein</fullName>
    </submittedName>
</protein>
<keyword evidence="1" id="KW-1185">Reference proteome</keyword>